<evidence type="ECO:0000256" key="2">
    <source>
        <dbReference type="SAM" id="SignalP"/>
    </source>
</evidence>
<feature type="chain" id="PRO_5013701689" description="Gram-positive cocci surface proteins LPxTG domain-containing protein" evidence="2">
    <location>
        <begin position="23"/>
        <end position="83"/>
    </location>
</feature>
<organism evidence="3 4">
    <name type="scientific">Candidatus Woesebacteria bacterium CG22_combo_CG10-13_8_21_14_all_39_10</name>
    <dbReference type="NCBI Taxonomy" id="1975059"/>
    <lineage>
        <taxon>Bacteria</taxon>
        <taxon>Candidatus Woeseibacteriota</taxon>
    </lineage>
</organism>
<evidence type="ECO:0000256" key="1">
    <source>
        <dbReference type="SAM" id="Phobius"/>
    </source>
</evidence>
<evidence type="ECO:0000313" key="3">
    <source>
        <dbReference type="EMBL" id="PIP57468.1"/>
    </source>
</evidence>
<keyword evidence="2" id="KW-0732">Signal</keyword>
<dbReference type="EMBL" id="PCSW01000090">
    <property type="protein sequence ID" value="PIP57468.1"/>
    <property type="molecule type" value="Genomic_DNA"/>
</dbReference>
<feature type="transmembrane region" description="Helical" evidence="1">
    <location>
        <begin position="50"/>
        <end position="69"/>
    </location>
</feature>
<evidence type="ECO:0008006" key="5">
    <source>
        <dbReference type="Google" id="ProtNLM"/>
    </source>
</evidence>
<reference evidence="3 4" key="1">
    <citation type="submission" date="2017-09" db="EMBL/GenBank/DDBJ databases">
        <title>Depth-based differentiation of microbial function through sediment-hosted aquifers and enrichment of novel symbionts in the deep terrestrial subsurface.</title>
        <authorList>
            <person name="Probst A.J."/>
            <person name="Ladd B."/>
            <person name="Jarett J.K."/>
            <person name="Geller-Mcgrath D.E."/>
            <person name="Sieber C.M."/>
            <person name="Emerson J.B."/>
            <person name="Anantharaman K."/>
            <person name="Thomas B.C."/>
            <person name="Malmstrom R."/>
            <person name="Stieglmeier M."/>
            <person name="Klingl A."/>
            <person name="Woyke T."/>
            <person name="Ryan C.M."/>
            <person name="Banfield J.F."/>
        </authorList>
    </citation>
    <scope>NUCLEOTIDE SEQUENCE [LARGE SCALE GENOMIC DNA]</scope>
    <source>
        <strain evidence="3">CG22_combo_CG10-13_8_21_14_all_39_10</strain>
    </source>
</reference>
<keyword evidence="1" id="KW-0812">Transmembrane</keyword>
<accession>A0A2H0BKC8</accession>
<comment type="caution">
    <text evidence="3">The sequence shown here is derived from an EMBL/GenBank/DDBJ whole genome shotgun (WGS) entry which is preliminary data.</text>
</comment>
<proteinExistence type="predicted"/>
<gene>
    <name evidence="3" type="ORF">COX03_02955</name>
</gene>
<keyword evidence="1" id="KW-0472">Membrane</keyword>
<keyword evidence="1" id="KW-1133">Transmembrane helix</keyword>
<sequence length="83" mass="8810">MKKLILILILASSFALTSPVIAQEQVCTTVYGGGTVCGAHTPVETDLGDINPVILGSILLTISGVLYFYSNKKSLKAKEVNNK</sequence>
<feature type="signal peptide" evidence="2">
    <location>
        <begin position="1"/>
        <end position="22"/>
    </location>
</feature>
<evidence type="ECO:0000313" key="4">
    <source>
        <dbReference type="Proteomes" id="UP000229847"/>
    </source>
</evidence>
<dbReference type="Proteomes" id="UP000229847">
    <property type="component" value="Unassembled WGS sequence"/>
</dbReference>
<name>A0A2H0BKC8_9BACT</name>
<dbReference type="AlphaFoldDB" id="A0A2H0BKC8"/>
<protein>
    <recommendedName>
        <fullName evidence="5">Gram-positive cocci surface proteins LPxTG domain-containing protein</fullName>
    </recommendedName>
</protein>